<sequence length="38" mass="4244">MNKTKLISAKEVSEVVSWYTHACAGSMQGRRSTDEDVK</sequence>
<keyword evidence="2" id="KW-1185">Reference proteome</keyword>
<accession>Q7RR72</accession>
<name>Q7RR72_PLAYO</name>
<gene>
    <name evidence="1" type="ORF">PY00862</name>
</gene>
<reference evidence="1 2" key="1">
    <citation type="journal article" date="2002" name="Nature">
        <title>Genome sequence and comparative analysis of the model rodent malaria parasite Plasmodium yoelii yoelii.</title>
        <authorList>
            <person name="Carlton J.M."/>
            <person name="Angiuoli S.V."/>
            <person name="Suh B.B."/>
            <person name="Kooij T.W."/>
            <person name="Pertea M."/>
            <person name="Silva J.C."/>
            <person name="Ermolaeva M.D."/>
            <person name="Allen J.E."/>
            <person name="Selengut J.D."/>
            <person name="Koo H.L."/>
            <person name="Peterson J.D."/>
            <person name="Pop M."/>
            <person name="Kosack D.S."/>
            <person name="Shumway M.F."/>
            <person name="Bidwell S.L."/>
            <person name="Shallom S.J."/>
            <person name="van Aken S.E."/>
            <person name="Riedmuller S.B."/>
            <person name="Feldblyum T.V."/>
            <person name="Cho J.K."/>
            <person name="Quackenbush J."/>
            <person name="Sedegah M."/>
            <person name="Shoaibi A."/>
            <person name="Cummings L.M."/>
            <person name="Florens L."/>
            <person name="Yates J.R."/>
            <person name="Raine J.D."/>
            <person name="Sinden R.E."/>
            <person name="Harris M.A."/>
            <person name="Cunningham D.A."/>
            <person name="Preiser P.R."/>
            <person name="Bergman L.W."/>
            <person name="Vaidya A.B."/>
            <person name="van Lin L.H."/>
            <person name="Janse C.J."/>
            <person name="Waters A.P."/>
            <person name="Smith H.O."/>
            <person name="White O.R."/>
            <person name="Salzberg S.L."/>
            <person name="Venter J.C."/>
            <person name="Fraser C.M."/>
            <person name="Hoffman S.L."/>
            <person name="Gardner M.J."/>
            <person name="Carucci D.J."/>
        </authorList>
    </citation>
    <scope>NUCLEOTIDE SEQUENCE [LARGE SCALE GENOMIC DNA]</scope>
    <source>
        <strain evidence="1 2">17XNL</strain>
    </source>
</reference>
<evidence type="ECO:0000313" key="1">
    <source>
        <dbReference type="EMBL" id="EAA18978.1"/>
    </source>
</evidence>
<proteinExistence type="predicted"/>
<dbReference type="PaxDb" id="73239-Q7RR72"/>
<dbReference type="AlphaFoldDB" id="Q7RR72"/>
<comment type="caution">
    <text evidence="1">The sequence shown here is derived from an EMBL/GenBank/DDBJ whole genome shotgun (WGS) entry which is preliminary data.</text>
</comment>
<evidence type="ECO:0000313" key="2">
    <source>
        <dbReference type="Proteomes" id="UP000008553"/>
    </source>
</evidence>
<organism evidence="1 2">
    <name type="scientific">Plasmodium yoelii yoelii</name>
    <dbReference type="NCBI Taxonomy" id="73239"/>
    <lineage>
        <taxon>Eukaryota</taxon>
        <taxon>Sar</taxon>
        <taxon>Alveolata</taxon>
        <taxon>Apicomplexa</taxon>
        <taxon>Aconoidasida</taxon>
        <taxon>Haemosporida</taxon>
        <taxon>Plasmodiidae</taxon>
        <taxon>Plasmodium</taxon>
        <taxon>Plasmodium (Vinckeia)</taxon>
    </lineage>
</organism>
<dbReference type="Proteomes" id="UP000008553">
    <property type="component" value="Unassembled WGS sequence"/>
</dbReference>
<dbReference type="EMBL" id="AABL01000231">
    <property type="protein sequence ID" value="EAA18978.1"/>
    <property type="molecule type" value="Genomic_DNA"/>
</dbReference>
<protein>
    <submittedName>
        <fullName evidence="1">Uncharacterized protein</fullName>
    </submittedName>
</protein>
<dbReference type="InParanoid" id="Q7RR72"/>